<proteinExistence type="inferred from homology"/>
<evidence type="ECO:0000256" key="15">
    <source>
        <dbReference type="ARBA" id="ARBA00023136"/>
    </source>
</evidence>
<evidence type="ECO:0000256" key="18">
    <source>
        <dbReference type="ARBA" id="ARBA00023328"/>
    </source>
</evidence>
<dbReference type="InterPro" id="IPR038275">
    <property type="entry name" value="Nuf2_N_sf"/>
</dbReference>
<gene>
    <name evidence="24" type="ORF">EW145_g515</name>
</gene>
<dbReference type="AlphaFoldDB" id="A0A4S4LI14"/>
<feature type="compositionally biased region" description="Low complexity" evidence="21">
    <location>
        <begin position="748"/>
        <end position="762"/>
    </location>
</feature>
<evidence type="ECO:0000259" key="23">
    <source>
        <dbReference type="Pfam" id="PF18595"/>
    </source>
</evidence>
<organism evidence="24 25">
    <name type="scientific">Phellinidium pouzarii</name>
    <dbReference type="NCBI Taxonomy" id="167371"/>
    <lineage>
        <taxon>Eukaryota</taxon>
        <taxon>Fungi</taxon>
        <taxon>Dikarya</taxon>
        <taxon>Basidiomycota</taxon>
        <taxon>Agaricomycotina</taxon>
        <taxon>Agaricomycetes</taxon>
        <taxon>Hymenochaetales</taxon>
        <taxon>Hymenochaetaceae</taxon>
        <taxon>Phellinidium</taxon>
    </lineage>
</organism>
<evidence type="ECO:0000256" key="12">
    <source>
        <dbReference type="ARBA" id="ARBA00022989"/>
    </source>
</evidence>
<feature type="domain" description="Nuf2 DHR10-like" evidence="23">
    <location>
        <begin position="260"/>
        <end position="373"/>
    </location>
</feature>
<evidence type="ECO:0000313" key="25">
    <source>
        <dbReference type="Proteomes" id="UP000308199"/>
    </source>
</evidence>
<evidence type="ECO:0000256" key="8">
    <source>
        <dbReference type="ARBA" id="ARBA00022618"/>
    </source>
</evidence>
<comment type="similarity">
    <text evidence="5">Belongs to the mitochondrial carrier (TC 2.A.29) family.</text>
</comment>
<sequence>MNAQTGFWFPSMKIGEIVRALEEWGLRVSDDQIQKPTGDIVQAIYVLFVQQVTGITPEALEQPVNRAIAVIEEHPELYTNSLNLNLVLHHVQRLAHAARVQDLSMRDLILPEPERTRNILSAIINFIKFAEERGSFLKKLRDQSTSALAERERMEQSVTELKQKIAEVKKQREADEPRCRALREENAQIGKVIIAIQNAKAEVSKEVDARKKDKSILSRQRENIVRDIELVTTSINSTRSRIVQSPDRIKKHISEMGLMAQDERMIIAAADAKSRELKIKLDALNVFEQDMKKLIDDLRMIQSESIQVDNIQHKLTTFRDELDRKLIMREQLLGRADRAKRQMRNAEDKLVRAQQHAEDRRGKSEEEIARLKRDYEEMSEERRENDKQVEETKQDANELERKVRPVLINCLFASLMFATDARALKEERDRIKRASDRILELATPDSYLSRRSAFDVRNDEDVSSATPRWGDMRGDSKWKANNSMIAGAGGGLVASVATCPLDVVKTKLQAQRARHGDTAYKGVLSTVKHIVKIDGLRGLYRGLGPTILGYLPTWAIYFAVYDGIKTRFGESPLGSTSSTPKESHASSIYPAAQAKGYQPTIREHPWSLHILSAMTAGATSTICTNPLWVIKTRFMTQPSHEGRYRNTLDAFLTIYRTEGFSAFYRGLFPSLLGITHVAVQFPLYEKLKFWAQSDSSIPLTNSQILGCSGVAKMCASLATYPHEVVRTRLQTQRRLLASSANKLPPTSAARGAGDAAASPAAAKGQQVRHDGLIHTTKKIVRKEGWRGLYKGLSVNLVRTVPNSAVTMLTYELLMRHLSSRGES</sequence>
<dbReference type="GO" id="GO:0031966">
    <property type="term" value="C:mitochondrial membrane"/>
    <property type="evidence" value="ECO:0007669"/>
    <property type="project" value="UniProtKB-SubCell"/>
</dbReference>
<keyword evidence="25" id="KW-1185">Reference proteome</keyword>
<keyword evidence="12" id="KW-1133">Transmembrane helix</keyword>
<feature type="repeat" description="Solcar" evidence="19">
    <location>
        <begin position="703"/>
        <end position="816"/>
    </location>
</feature>
<dbReference type="PANTHER" id="PTHR45683">
    <property type="entry name" value="MITOCHONDRIAL NICOTINAMIDE ADENINE DINUCLEOTIDE TRANSPORTER 1-RELATED-RELATED"/>
    <property type="match status" value="1"/>
</dbReference>
<evidence type="ECO:0000256" key="1">
    <source>
        <dbReference type="ARBA" id="ARBA00004123"/>
    </source>
</evidence>
<evidence type="ECO:0000256" key="3">
    <source>
        <dbReference type="ARBA" id="ARBA00004584"/>
    </source>
</evidence>
<evidence type="ECO:0000256" key="4">
    <source>
        <dbReference type="ARBA" id="ARBA00005498"/>
    </source>
</evidence>
<dbReference type="InterPro" id="IPR044712">
    <property type="entry name" value="SLC25A32-like"/>
</dbReference>
<evidence type="ECO:0000256" key="7">
    <source>
        <dbReference type="ARBA" id="ARBA00022454"/>
    </source>
</evidence>
<evidence type="ECO:0000256" key="6">
    <source>
        <dbReference type="ARBA" id="ARBA00022448"/>
    </source>
</evidence>
<keyword evidence="7" id="KW-0158">Chromosome</keyword>
<keyword evidence="10" id="KW-0677">Repeat</keyword>
<evidence type="ECO:0000256" key="11">
    <source>
        <dbReference type="ARBA" id="ARBA00022776"/>
    </source>
</evidence>
<keyword evidence="9 19" id="KW-0812">Transmembrane</keyword>
<dbReference type="GO" id="GO:0051301">
    <property type="term" value="P:cell division"/>
    <property type="evidence" value="ECO:0007669"/>
    <property type="project" value="UniProtKB-KW"/>
</dbReference>
<dbReference type="EMBL" id="SGPK01000010">
    <property type="protein sequence ID" value="THH11642.1"/>
    <property type="molecule type" value="Genomic_DNA"/>
</dbReference>
<evidence type="ECO:0000256" key="5">
    <source>
        <dbReference type="ARBA" id="ARBA00006375"/>
    </source>
</evidence>
<dbReference type="OrthoDB" id="10266426at2759"/>
<comment type="subcellular location">
    <subcellularLocation>
        <location evidence="3">Chromosome</location>
        <location evidence="3">Centromere</location>
    </subcellularLocation>
    <subcellularLocation>
        <location evidence="2">Mitochondrion membrane</location>
        <topology evidence="2">Multi-pass membrane protein</topology>
    </subcellularLocation>
    <subcellularLocation>
        <location evidence="1">Nucleus</location>
    </subcellularLocation>
</comment>
<dbReference type="InterPro" id="IPR023395">
    <property type="entry name" value="MCP_dom_sf"/>
</dbReference>
<dbReference type="InterPro" id="IPR018108">
    <property type="entry name" value="MCP_transmembrane"/>
</dbReference>
<evidence type="ECO:0000256" key="16">
    <source>
        <dbReference type="ARBA" id="ARBA00023242"/>
    </source>
</evidence>
<keyword evidence="17" id="KW-0131">Cell cycle</keyword>
<feature type="repeat" description="Solcar" evidence="19">
    <location>
        <begin position="604"/>
        <end position="690"/>
    </location>
</feature>
<evidence type="ECO:0000313" key="24">
    <source>
        <dbReference type="EMBL" id="THH11642.1"/>
    </source>
</evidence>
<keyword evidence="13 20" id="KW-0175">Coiled coil</keyword>
<evidence type="ECO:0000256" key="14">
    <source>
        <dbReference type="ARBA" id="ARBA00023128"/>
    </source>
</evidence>
<dbReference type="Gene3D" id="1.50.40.10">
    <property type="entry name" value="Mitochondrial carrier domain"/>
    <property type="match status" value="2"/>
</dbReference>
<reference evidence="24 25" key="1">
    <citation type="submission" date="2019-02" db="EMBL/GenBank/DDBJ databases">
        <title>Genome sequencing of the rare red list fungi Phellinidium pouzarii.</title>
        <authorList>
            <person name="Buettner E."/>
            <person name="Kellner H."/>
        </authorList>
    </citation>
    <scope>NUCLEOTIDE SEQUENCE [LARGE SCALE GENOMIC DNA]</scope>
    <source>
        <strain evidence="24 25">DSM 108285</strain>
    </source>
</reference>
<evidence type="ECO:0000256" key="21">
    <source>
        <dbReference type="SAM" id="MobiDB-lite"/>
    </source>
</evidence>
<dbReference type="GO" id="GO:0005634">
    <property type="term" value="C:nucleus"/>
    <property type="evidence" value="ECO:0007669"/>
    <property type="project" value="UniProtKB-SubCell"/>
</dbReference>
<feature type="repeat" description="Solcar" evidence="19">
    <location>
        <begin position="478"/>
        <end position="567"/>
    </location>
</feature>
<evidence type="ECO:0000256" key="19">
    <source>
        <dbReference type="PROSITE-ProRule" id="PRU00282"/>
    </source>
</evidence>
<keyword evidence="15 19" id="KW-0472">Membrane</keyword>
<dbReference type="InterPro" id="IPR005549">
    <property type="entry name" value="Kinetochore_Nuf2_N"/>
</dbReference>
<keyword evidence="11" id="KW-0498">Mitosis</keyword>
<evidence type="ECO:0000256" key="20">
    <source>
        <dbReference type="SAM" id="Coils"/>
    </source>
</evidence>
<evidence type="ECO:0000256" key="10">
    <source>
        <dbReference type="ARBA" id="ARBA00022737"/>
    </source>
</evidence>
<dbReference type="PRINTS" id="PR00926">
    <property type="entry name" value="MITOCARRIER"/>
</dbReference>
<evidence type="ECO:0000256" key="13">
    <source>
        <dbReference type="ARBA" id="ARBA00023054"/>
    </source>
</evidence>
<evidence type="ECO:0000256" key="17">
    <source>
        <dbReference type="ARBA" id="ARBA00023306"/>
    </source>
</evidence>
<keyword evidence="6" id="KW-0813">Transport</keyword>
<dbReference type="Pfam" id="PF00153">
    <property type="entry name" value="Mito_carr"/>
    <property type="match status" value="3"/>
</dbReference>
<keyword evidence="18" id="KW-0137">Centromere</keyword>
<evidence type="ECO:0000256" key="9">
    <source>
        <dbReference type="ARBA" id="ARBA00022692"/>
    </source>
</evidence>
<feature type="region of interest" description="Disordered" evidence="21">
    <location>
        <begin position="344"/>
        <end position="397"/>
    </location>
</feature>
<keyword evidence="14" id="KW-0496">Mitochondrion</keyword>
<dbReference type="Pfam" id="PF18595">
    <property type="entry name" value="Nuf2_DHR10-like"/>
    <property type="match status" value="1"/>
</dbReference>
<keyword evidence="16" id="KW-0539">Nucleus</keyword>
<comment type="similarity">
    <text evidence="4">Belongs to the NUF2 family.</text>
</comment>
<evidence type="ECO:0000259" key="22">
    <source>
        <dbReference type="Pfam" id="PF03800"/>
    </source>
</evidence>
<comment type="caution">
    <text evidence="24">The sequence shown here is derived from an EMBL/GenBank/DDBJ whole genome shotgun (WGS) entry which is preliminary data.</text>
</comment>
<dbReference type="SUPFAM" id="SSF103506">
    <property type="entry name" value="Mitochondrial carrier"/>
    <property type="match status" value="1"/>
</dbReference>
<dbReference type="InterPro" id="IPR041112">
    <property type="entry name" value="Nuf2_DHR10-like"/>
</dbReference>
<dbReference type="Gene3D" id="1.10.418.60">
    <property type="entry name" value="Ncd80 complex, Nuf2 subunit"/>
    <property type="match status" value="1"/>
</dbReference>
<feature type="coiled-coil region" evidence="20">
    <location>
        <begin position="137"/>
        <end position="171"/>
    </location>
</feature>
<keyword evidence="8" id="KW-0132">Cell division</keyword>
<dbReference type="GO" id="GO:0015215">
    <property type="term" value="F:nucleotide transmembrane transporter activity"/>
    <property type="evidence" value="ECO:0007669"/>
    <property type="project" value="UniProtKB-ARBA"/>
</dbReference>
<dbReference type="Proteomes" id="UP000308199">
    <property type="component" value="Unassembled WGS sequence"/>
</dbReference>
<feature type="domain" description="Kinetochore protein Nuf2 N-terminal" evidence="22">
    <location>
        <begin position="7"/>
        <end position="143"/>
    </location>
</feature>
<accession>A0A4S4LI14</accession>
<dbReference type="InterPro" id="IPR002067">
    <property type="entry name" value="MCP"/>
</dbReference>
<feature type="region of interest" description="Disordered" evidence="21">
    <location>
        <begin position="743"/>
        <end position="762"/>
    </location>
</feature>
<protein>
    <submittedName>
        <fullName evidence="24">Uncharacterized protein</fullName>
    </submittedName>
</protein>
<dbReference type="FunFam" id="1.50.40.10:FF:000075">
    <property type="entry name" value="Nicotinamide adenine dinucleotide transporter 2, mitochondrial"/>
    <property type="match status" value="1"/>
</dbReference>
<dbReference type="PROSITE" id="PS50920">
    <property type="entry name" value="SOLCAR"/>
    <property type="match status" value="3"/>
</dbReference>
<dbReference type="GO" id="GO:0031262">
    <property type="term" value="C:Ndc80 complex"/>
    <property type="evidence" value="ECO:0007669"/>
    <property type="project" value="InterPro"/>
</dbReference>
<name>A0A4S4LI14_9AGAM</name>
<evidence type="ECO:0000256" key="2">
    <source>
        <dbReference type="ARBA" id="ARBA00004225"/>
    </source>
</evidence>
<dbReference type="Pfam" id="PF03800">
    <property type="entry name" value="Nuf2"/>
    <property type="match status" value="1"/>
</dbReference>